<evidence type="ECO:0000259" key="24">
    <source>
        <dbReference type="SMART" id="SM00483"/>
    </source>
</evidence>
<dbReference type="InterPro" id="IPR029398">
    <property type="entry name" value="PolB_thumb"/>
</dbReference>
<evidence type="ECO:0000259" key="22">
    <source>
        <dbReference type="SMART" id="SM00278"/>
    </source>
</evidence>
<feature type="domain" description="DNA-directed DNA polymerase X" evidence="24">
    <location>
        <begin position="3"/>
        <end position="322"/>
    </location>
</feature>
<dbReference type="SUPFAM" id="SSF89550">
    <property type="entry name" value="PHP domain-like"/>
    <property type="match status" value="1"/>
</dbReference>
<dbReference type="InterPro" id="IPR037160">
    <property type="entry name" value="DNA_Pol_thumb_sf"/>
</dbReference>
<evidence type="ECO:0000256" key="15">
    <source>
        <dbReference type="ARBA" id="ARBA00023204"/>
    </source>
</evidence>
<dbReference type="Gene3D" id="1.10.150.20">
    <property type="entry name" value="5' to 3' exonuclease, C-terminal subdomain"/>
    <property type="match status" value="1"/>
</dbReference>
<evidence type="ECO:0000259" key="23">
    <source>
        <dbReference type="SMART" id="SM00481"/>
    </source>
</evidence>
<evidence type="ECO:0000256" key="21">
    <source>
        <dbReference type="ARBA" id="ARBA00049244"/>
    </source>
</evidence>
<name>C0QSM4_PERMH</name>
<dbReference type="AlphaFoldDB" id="C0QSM4"/>
<dbReference type="KEGG" id="pmx:PERMA_1909"/>
<evidence type="ECO:0000256" key="17">
    <source>
        <dbReference type="ARBA" id="ARBA00035726"/>
    </source>
</evidence>
<dbReference type="GO" id="GO:0003677">
    <property type="term" value="F:DNA binding"/>
    <property type="evidence" value="ECO:0007669"/>
    <property type="project" value="InterPro"/>
</dbReference>
<keyword evidence="12" id="KW-0832">Ubl conjugation</keyword>
<comment type="catalytic activity">
    <reaction evidence="21">
        <text>DNA(n) + a 2'-deoxyribonucleoside 5'-triphosphate = DNA(n+1) + diphosphate</text>
        <dbReference type="Rhea" id="RHEA:22508"/>
        <dbReference type="Rhea" id="RHEA-COMP:17339"/>
        <dbReference type="Rhea" id="RHEA-COMP:17340"/>
        <dbReference type="ChEBI" id="CHEBI:33019"/>
        <dbReference type="ChEBI" id="CHEBI:61560"/>
        <dbReference type="ChEBI" id="CHEBI:173112"/>
        <dbReference type="EC" id="2.7.7.7"/>
    </reaction>
</comment>
<evidence type="ECO:0000256" key="2">
    <source>
        <dbReference type="ARBA" id="ARBA00004496"/>
    </source>
</evidence>
<dbReference type="Gene3D" id="3.30.210.10">
    <property type="entry name" value="DNA polymerase, thumb domain"/>
    <property type="match status" value="1"/>
</dbReference>
<keyword evidence="26" id="KW-1185">Reference proteome</keyword>
<dbReference type="InterPro" id="IPR016195">
    <property type="entry name" value="Pol/histidinol_Pase-like"/>
</dbReference>
<dbReference type="Proteomes" id="UP000001366">
    <property type="component" value="Chromosome"/>
</dbReference>
<keyword evidence="9" id="KW-0548">Nucleotidyltransferase</keyword>
<dbReference type="InterPro" id="IPR003141">
    <property type="entry name" value="Pol/His_phosphatase_N"/>
</dbReference>
<dbReference type="GO" id="GO:0003887">
    <property type="term" value="F:DNA-directed DNA polymerase activity"/>
    <property type="evidence" value="ECO:0007669"/>
    <property type="project" value="UniProtKB-KW"/>
</dbReference>
<dbReference type="GO" id="GO:0042578">
    <property type="term" value="F:phosphoric ester hydrolase activity"/>
    <property type="evidence" value="ECO:0007669"/>
    <property type="project" value="TreeGrafter"/>
</dbReference>
<dbReference type="PRINTS" id="PR00870">
    <property type="entry name" value="DNAPOLXBETA"/>
</dbReference>
<keyword evidence="14" id="KW-0915">Sodium</keyword>
<dbReference type="GO" id="GO:0006281">
    <property type="term" value="P:DNA repair"/>
    <property type="evidence" value="ECO:0007669"/>
    <property type="project" value="UniProtKB-KW"/>
</dbReference>
<dbReference type="SUPFAM" id="SSF81301">
    <property type="entry name" value="Nucleotidyltransferase"/>
    <property type="match status" value="1"/>
</dbReference>
<evidence type="ECO:0000256" key="7">
    <source>
        <dbReference type="ARBA" id="ARBA00022634"/>
    </source>
</evidence>
<keyword evidence="7" id="KW-0237">DNA synthesis</keyword>
<dbReference type="NCBIfam" id="NF006375">
    <property type="entry name" value="PRK08609.1"/>
    <property type="match status" value="1"/>
</dbReference>
<dbReference type="GO" id="GO:0140078">
    <property type="term" value="F:class I DNA-(apurinic or apyrimidinic site) endonuclease activity"/>
    <property type="evidence" value="ECO:0007669"/>
    <property type="project" value="UniProtKB-EC"/>
</dbReference>
<evidence type="ECO:0000256" key="19">
    <source>
        <dbReference type="ARBA" id="ARBA00044678"/>
    </source>
</evidence>
<evidence type="ECO:0000256" key="13">
    <source>
        <dbReference type="ARBA" id="ARBA00022932"/>
    </source>
</evidence>
<dbReference type="Pfam" id="PF14716">
    <property type="entry name" value="HHH_8"/>
    <property type="match status" value="1"/>
</dbReference>
<dbReference type="GO" id="GO:0005829">
    <property type="term" value="C:cytosol"/>
    <property type="evidence" value="ECO:0007669"/>
    <property type="project" value="TreeGrafter"/>
</dbReference>
<dbReference type="InterPro" id="IPR027421">
    <property type="entry name" value="DNA_pol_lamdba_lyase_dom_sf"/>
</dbReference>
<dbReference type="PANTHER" id="PTHR36928:SF1">
    <property type="entry name" value="PHOSPHATASE YCDX-RELATED"/>
    <property type="match status" value="1"/>
</dbReference>
<evidence type="ECO:0000256" key="14">
    <source>
        <dbReference type="ARBA" id="ARBA00023053"/>
    </source>
</evidence>
<dbReference type="Pfam" id="PF14520">
    <property type="entry name" value="HHH_5"/>
    <property type="match status" value="1"/>
</dbReference>
<dbReference type="InterPro" id="IPR003583">
    <property type="entry name" value="Hlx-hairpin-Hlx_DNA-bd_motif"/>
</dbReference>
<dbReference type="InterPro" id="IPR004013">
    <property type="entry name" value="PHP_dom"/>
</dbReference>
<evidence type="ECO:0000256" key="10">
    <source>
        <dbReference type="ARBA" id="ARBA00022705"/>
    </source>
</evidence>
<dbReference type="HOGENOM" id="CLU_017729_1_0_0"/>
<dbReference type="eggNOG" id="COG1796">
    <property type="taxonomic scope" value="Bacteria"/>
</dbReference>
<keyword evidence="11" id="KW-0227">DNA damage</keyword>
<comment type="cofactor">
    <cofactor evidence="1">
        <name>Mg(2+)</name>
        <dbReference type="ChEBI" id="CHEBI:18420"/>
    </cofactor>
</comment>
<feature type="domain" description="Polymerase/histidinol phosphatase N-terminal" evidence="23">
    <location>
        <begin position="346"/>
        <end position="426"/>
    </location>
</feature>
<sequence>MYNINRDLANIFKKMAAIYEFLDDRFRAMAYQRAAHIIEDLPEDIRNYIVSGKLYMIRGIGPSIASKIEEYVKTGKIQKFEELKKQVPEDFIELIDLPGFGPKTLKKIHDELGISTKEELVKALKDGRVEKLEGFGPKKVENMLKGLQMYEISKRRIILWEALQISEYLKEKLKSGLKEIKKIEVAGSVRRRKETIGDIDILVTAEDKYRSKIMDFFTSIEEVSEVLVKGPKKSSVIMKFEGKERQVDLRIFNDDEWGAALQYFTGSKQHNVHLREIAKEKGLKINEYGVFDAKTDKKIAGETEESVYQSVGLKWIPPELREDRGEIEASMRDALPDLVELKDIKGDLHVHSTWSDGVVSIKEIIDFVKKKYRYDYIAITDHSKSQRVAHGLDEGRLLEEINEIKLLNKMIGFDFVKTGIEVDILLDGSLDLPDDVLSKLDWVVASVHSHFNRDNTDRIIKAMENPYVNVIGHMTGRLIGLREGYPVDMNAVIKAAKETGTALEINAQPRRMDIDEIWIRKAVEEGVKLVISTDAHNLGNFAFMEIGVYIARRGWAEKKDILNTGSWKDIQRFITEKRKRFGVKYV</sequence>
<keyword evidence="15" id="KW-0234">DNA repair</keyword>
<feature type="domain" description="Helix-hairpin-helix DNA-binding motif class 1" evidence="22">
    <location>
        <begin position="52"/>
        <end position="71"/>
    </location>
</feature>
<evidence type="ECO:0000256" key="5">
    <source>
        <dbReference type="ARBA" id="ARBA00020020"/>
    </source>
</evidence>
<evidence type="ECO:0000256" key="6">
    <source>
        <dbReference type="ARBA" id="ARBA00022481"/>
    </source>
</evidence>
<dbReference type="InterPro" id="IPR022311">
    <property type="entry name" value="PolX-like"/>
</dbReference>
<feature type="domain" description="Helix-hairpin-helix DNA-binding motif class 1" evidence="22">
    <location>
        <begin position="92"/>
        <end position="111"/>
    </location>
</feature>
<dbReference type="EC" id="2.7.7.7" evidence="3"/>
<evidence type="ECO:0000256" key="11">
    <source>
        <dbReference type="ARBA" id="ARBA00022763"/>
    </source>
</evidence>
<dbReference type="InterPro" id="IPR002008">
    <property type="entry name" value="DNA_pol_X_beta-like"/>
</dbReference>
<keyword evidence="10" id="KW-0235">DNA replication</keyword>
<dbReference type="CDD" id="cd00141">
    <property type="entry name" value="NT_POLXc"/>
    <property type="match status" value="1"/>
</dbReference>
<evidence type="ECO:0000256" key="3">
    <source>
        <dbReference type="ARBA" id="ARBA00012417"/>
    </source>
</evidence>
<dbReference type="InterPro" id="IPR050243">
    <property type="entry name" value="PHP_phosphatase"/>
</dbReference>
<dbReference type="Gene3D" id="1.10.150.110">
    <property type="entry name" value="DNA polymerase beta, N-terminal domain-like"/>
    <property type="match status" value="1"/>
</dbReference>
<dbReference type="CDD" id="cd07436">
    <property type="entry name" value="PHP_PolX"/>
    <property type="match status" value="1"/>
</dbReference>
<dbReference type="SUPFAM" id="SSF47802">
    <property type="entry name" value="DNA polymerase beta, N-terminal domain-like"/>
    <property type="match status" value="1"/>
</dbReference>
<keyword evidence="6" id="KW-0488">Methylation</keyword>
<dbReference type="InterPro" id="IPR043519">
    <property type="entry name" value="NT_sf"/>
</dbReference>
<dbReference type="InterPro" id="IPR028207">
    <property type="entry name" value="DNA_pol_B_palm_palm"/>
</dbReference>
<reference evidence="25 26" key="1">
    <citation type="journal article" date="2009" name="J. Bacteriol.">
        <title>Complete and draft genome sequences of six members of the Aquificales.</title>
        <authorList>
            <person name="Reysenbach A.L."/>
            <person name="Hamamura N."/>
            <person name="Podar M."/>
            <person name="Griffiths E."/>
            <person name="Ferreira S."/>
            <person name="Hochstein R."/>
            <person name="Heidelberg J."/>
            <person name="Johnson J."/>
            <person name="Mead D."/>
            <person name="Pohorille A."/>
            <person name="Sarmiento M."/>
            <person name="Schweighofer K."/>
            <person name="Seshadri R."/>
            <person name="Voytek M.A."/>
        </authorList>
    </citation>
    <scope>NUCLEOTIDE SEQUENCE [LARGE SCALE GENOMIC DNA]</scope>
    <source>
        <strain evidence="26">DSM 14350 / EX-H1</strain>
    </source>
</reference>
<evidence type="ECO:0000256" key="20">
    <source>
        <dbReference type="ARBA" id="ARBA00045548"/>
    </source>
</evidence>
<dbReference type="InterPro" id="IPR002054">
    <property type="entry name" value="DNA-dir_DNA_pol_X"/>
</dbReference>
<evidence type="ECO:0000256" key="16">
    <source>
        <dbReference type="ARBA" id="ARBA00035717"/>
    </source>
</evidence>
<dbReference type="Gene3D" id="3.30.460.10">
    <property type="entry name" value="Beta Polymerase, domain 2"/>
    <property type="match status" value="1"/>
</dbReference>
<dbReference type="eggNOG" id="COG1387">
    <property type="taxonomic scope" value="Bacteria"/>
</dbReference>
<dbReference type="OrthoDB" id="9808747at2"/>
<dbReference type="Pfam" id="PF14792">
    <property type="entry name" value="DNA_pol_B_palm"/>
    <property type="match status" value="1"/>
</dbReference>
<organism evidence="25 26">
    <name type="scientific">Persephonella marina (strain DSM 14350 / EX-H1)</name>
    <dbReference type="NCBI Taxonomy" id="123214"/>
    <lineage>
        <taxon>Bacteria</taxon>
        <taxon>Pseudomonadati</taxon>
        <taxon>Aquificota</taxon>
        <taxon>Aquificia</taxon>
        <taxon>Aquificales</taxon>
        <taxon>Hydrogenothermaceae</taxon>
        <taxon>Persephonella</taxon>
    </lineage>
</organism>
<evidence type="ECO:0000256" key="9">
    <source>
        <dbReference type="ARBA" id="ARBA00022695"/>
    </source>
</evidence>
<comment type="catalytic activity">
    <reaction evidence="19">
        <text>a 5'-end 2'-deoxyribose-2'-deoxyribonucleotide-DNA = (2E,4S)-4-hydroxypenten-2-al-5-phosphate + a 5'-end 5'-phospho-2'-deoxyribonucleoside-DNA + H(+)</text>
        <dbReference type="Rhea" id="RHEA:76255"/>
        <dbReference type="Rhea" id="RHEA-COMP:13180"/>
        <dbReference type="Rhea" id="RHEA-COMP:18657"/>
        <dbReference type="ChEBI" id="CHEBI:15378"/>
        <dbReference type="ChEBI" id="CHEBI:136412"/>
        <dbReference type="ChEBI" id="CHEBI:195194"/>
        <dbReference type="ChEBI" id="CHEBI:195195"/>
    </reaction>
</comment>
<dbReference type="SMART" id="SM00483">
    <property type="entry name" value="POLXc"/>
    <property type="match status" value="1"/>
</dbReference>
<dbReference type="RefSeq" id="WP_012675702.1">
    <property type="nucleotide sequence ID" value="NC_012440.1"/>
</dbReference>
<dbReference type="GO" id="GO:0008270">
    <property type="term" value="F:zinc ion binding"/>
    <property type="evidence" value="ECO:0007669"/>
    <property type="project" value="TreeGrafter"/>
</dbReference>
<evidence type="ECO:0000256" key="4">
    <source>
        <dbReference type="ARBA" id="ARBA00012720"/>
    </source>
</evidence>
<dbReference type="PIRSF" id="PIRSF005047">
    <property type="entry name" value="UCP005047_YshC"/>
    <property type="match status" value="1"/>
</dbReference>
<dbReference type="EC" id="4.2.99.18" evidence="4"/>
<keyword evidence="8" id="KW-0808">Transferase</keyword>
<dbReference type="SMART" id="SM00278">
    <property type="entry name" value="HhH1"/>
    <property type="match status" value="3"/>
</dbReference>
<evidence type="ECO:0000256" key="12">
    <source>
        <dbReference type="ARBA" id="ARBA00022843"/>
    </source>
</evidence>
<comment type="function">
    <text evidence="20">Repair polymerase that plays a key role in base-excision repair. During this process, the damaged base is excised by specific DNA glycosylases, the DNA backbone is nicked at the abasic site by an apurinic/apyrimidic (AP) endonuclease, and POLB removes 5'-deoxyribose-phosphate from the preincised AP site acting as a 5'-deoxyribose-phosphate lyase (5'-dRP lyase); through its DNA polymerase activity, it adds one nucleotide to the 3' end of the arising single-nucleotide gap. Conducts 'gap-filling' DNA synthesis in a stepwise distributive fashion rather than in a processive fashion as for other DNA polymerases. It is also able to cleave sugar-phosphate bonds 3' to an intact AP site, acting as an AP lyase.</text>
</comment>
<comment type="catalytic activity">
    <reaction evidence="18">
        <text>2'-deoxyribonucleotide-(2'-deoxyribose 5'-phosphate)-2'-deoxyribonucleotide-DNA = a 3'-end 2'-deoxyribonucleotide-(2,3-dehydro-2,3-deoxyribose 5'-phosphate)-DNA + a 5'-end 5'-phospho-2'-deoxyribonucleoside-DNA + H(+)</text>
        <dbReference type="Rhea" id="RHEA:66592"/>
        <dbReference type="Rhea" id="RHEA-COMP:13180"/>
        <dbReference type="Rhea" id="RHEA-COMP:16897"/>
        <dbReference type="Rhea" id="RHEA-COMP:17067"/>
        <dbReference type="ChEBI" id="CHEBI:15378"/>
        <dbReference type="ChEBI" id="CHEBI:136412"/>
        <dbReference type="ChEBI" id="CHEBI:157695"/>
        <dbReference type="ChEBI" id="CHEBI:167181"/>
        <dbReference type="EC" id="4.2.99.18"/>
    </reaction>
</comment>
<protein>
    <recommendedName>
        <fullName evidence="5">DNA polymerase beta</fullName>
        <ecNumber evidence="3">2.7.7.7</ecNumber>
        <ecNumber evidence="4">4.2.99.18</ecNumber>
    </recommendedName>
    <alternativeName>
        <fullName evidence="16">5'-deoxyribose-phosphate lyase</fullName>
    </alternativeName>
    <alternativeName>
        <fullName evidence="17">AP lyase</fullName>
    </alternativeName>
</protein>
<evidence type="ECO:0000256" key="8">
    <source>
        <dbReference type="ARBA" id="ARBA00022679"/>
    </source>
</evidence>
<dbReference type="PANTHER" id="PTHR36928">
    <property type="entry name" value="PHOSPHATASE YCDX-RELATED"/>
    <property type="match status" value="1"/>
</dbReference>
<dbReference type="InterPro" id="IPR010996">
    <property type="entry name" value="HHH_MUS81"/>
</dbReference>
<evidence type="ECO:0000313" key="25">
    <source>
        <dbReference type="EMBL" id="ACO03463.1"/>
    </source>
</evidence>
<accession>C0QSM4</accession>
<dbReference type="Gene3D" id="3.20.20.140">
    <property type="entry name" value="Metal-dependent hydrolases"/>
    <property type="match status" value="1"/>
</dbReference>
<dbReference type="Pfam" id="PF14791">
    <property type="entry name" value="DNA_pol_B_thumb"/>
    <property type="match status" value="1"/>
</dbReference>
<evidence type="ECO:0000256" key="18">
    <source>
        <dbReference type="ARBA" id="ARBA00044632"/>
    </source>
</evidence>
<evidence type="ECO:0000256" key="1">
    <source>
        <dbReference type="ARBA" id="ARBA00001946"/>
    </source>
</evidence>
<dbReference type="InterPro" id="IPR047967">
    <property type="entry name" value="PolX_PHP"/>
</dbReference>
<proteinExistence type="predicted"/>
<keyword evidence="13" id="KW-0239">DNA-directed DNA polymerase</keyword>
<evidence type="ECO:0000313" key="26">
    <source>
        <dbReference type="Proteomes" id="UP000001366"/>
    </source>
</evidence>
<feature type="domain" description="Helix-hairpin-helix DNA-binding motif class 1" evidence="22">
    <location>
        <begin position="127"/>
        <end position="146"/>
    </location>
</feature>
<dbReference type="STRING" id="123214.PERMA_1909"/>
<dbReference type="EMBL" id="CP001230">
    <property type="protein sequence ID" value="ACO03463.1"/>
    <property type="molecule type" value="Genomic_DNA"/>
</dbReference>
<dbReference type="PaxDb" id="123214-PERMA_1909"/>
<dbReference type="Pfam" id="PF02811">
    <property type="entry name" value="PHP"/>
    <property type="match status" value="1"/>
</dbReference>
<comment type="subcellular location">
    <subcellularLocation>
        <location evidence="2">Cytoplasm</location>
    </subcellularLocation>
</comment>
<dbReference type="SMART" id="SM00481">
    <property type="entry name" value="POLIIIAc"/>
    <property type="match status" value="1"/>
</dbReference>
<gene>
    <name evidence="25" type="ordered locus">PERMA_1909</name>
</gene>